<evidence type="ECO:0000256" key="4">
    <source>
        <dbReference type="PIRSR" id="PIRSR600542-1"/>
    </source>
</evidence>
<name>A0A6A5ZHD1_9PLEO</name>
<dbReference type="OrthoDB" id="5412416at2759"/>
<dbReference type="PANTHER" id="PTHR22589">
    <property type="entry name" value="CARNITINE O-ACYLTRANSFERASE"/>
    <property type="match status" value="1"/>
</dbReference>
<dbReference type="PROSITE" id="PS00440">
    <property type="entry name" value="ACYLTRANSF_C_2"/>
    <property type="match status" value="1"/>
</dbReference>
<keyword evidence="2 5" id="KW-0808">Transferase</keyword>
<evidence type="ECO:0000256" key="5">
    <source>
        <dbReference type="RuleBase" id="RU003801"/>
    </source>
</evidence>
<dbReference type="Gene3D" id="3.30.559.70">
    <property type="entry name" value="Choline/Carnitine o-acyltransferase, domain 2"/>
    <property type="match status" value="1"/>
</dbReference>
<sequence>MTLQNAPMQNGHSTPVNGVSLRADRRLAAASTMEEARHIVVHMMNQKLASLVASSSEQVDVHICLADLGLDSLIAIEFKNWLGRALGAMVHTHEILDATGLVNLAILVTKRSMFMPKNLPDTDTDASKHTDDVYSSANGHVETNGATQVARAAPHGIFAVNKLPMYPFFELDALLDSFLESVKALASPTEFERTIRAVEDFKRSDSTSRLLYDRAAAMNADPDVENWEFELQLRHAYLNRRAPLVPYNSFWFSHPISRFLHQQADRAALIAITAFDYKRRLEAGHVKPLVLNEQELTTAYEKWIFNAVRKPCVGSDELERFPGNDYCVVMWRGHAFALNPFVDTRPATHRELLFQFHRILETPLEDRAWVGILTADNRHTWAENRAHLKQVDPRNAETIKTIESAAFIMCLDEAWPATGLDRAKQFHFGGKLDAANRWNDKSLQFVVCSNGTSGVIGEHTMLDALTLSHLNEAIAMAINTHSPSTSNGVAKGACPGIMPLPFITDAGLDDQMTKVRGEYTINTSSAEHAFLTYSSYGSKLLRSQKCPPKSVFQMVVQLAALDLFGYSPACWETVSVAHFHLGRVEIIQVIVPAVASFLAVARDISIPLKERRHMLVEAVRAHASIVSKASRGQYHERNLSALRVLLKEGEDVPALYEDLVYKRARPRKIMSHCFETGMMEKGFLFRDPDAVWVHYEVYDSSAYFSVTTPEAGRASRFCELLNNAAGVVKEILLA</sequence>
<keyword evidence="9" id="KW-1185">Reference proteome</keyword>
<comment type="similarity">
    <text evidence="1 5">Belongs to the carnitine/choline acetyltransferase family.</text>
</comment>
<feature type="domain" description="Carrier" evidence="7">
    <location>
        <begin position="36"/>
        <end position="111"/>
    </location>
</feature>
<dbReference type="InterPro" id="IPR042231">
    <property type="entry name" value="Cho/carn_acyl_trans_2"/>
</dbReference>
<gene>
    <name evidence="8" type="ORF">BDV96DRAFT_392038</name>
</gene>
<dbReference type="InterPro" id="IPR023213">
    <property type="entry name" value="CAT-like_dom_sf"/>
</dbReference>
<dbReference type="EMBL" id="ML977317">
    <property type="protein sequence ID" value="KAF2118615.1"/>
    <property type="molecule type" value="Genomic_DNA"/>
</dbReference>
<organism evidence="8 9">
    <name type="scientific">Lophiotrema nucula</name>
    <dbReference type="NCBI Taxonomy" id="690887"/>
    <lineage>
        <taxon>Eukaryota</taxon>
        <taxon>Fungi</taxon>
        <taxon>Dikarya</taxon>
        <taxon>Ascomycota</taxon>
        <taxon>Pezizomycotina</taxon>
        <taxon>Dothideomycetes</taxon>
        <taxon>Pleosporomycetidae</taxon>
        <taxon>Pleosporales</taxon>
        <taxon>Lophiotremataceae</taxon>
        <taxon>Lophiotrema</taxon>
    </lineage>
</organism>
<dbReference type="Proteomes" id="UP000799770">
    <property type="component" value="Unassembled WGS sequence"/>
</dbReference>
<dbReference type="GO" id="GO:0005777">
    <property type="term" value="C:peroxisome"/>
    <property type="evidence" value="ECO:0007669"/>
    <property type="project" value="TreeGrafter"/>
</dbReference>
<dbReference type="SUPFAM" id="SSF47336">
    <property type="entry name" value="ACP-like"/>
    <property type="match status" value="1"/>
</dbReference>
<evidence type="ECO:0000256" key="2">
    <source>
        <dbReference type="ARBA" id="ARBA00022679"/>
    </source>
</evidence>
<feature type="domain" description="Choline/carnitine acyltransferase" evidence="6">
    <location>
        <begin position="167"/>
        <end position="722"/>
    </location>
</feature>
<evidence type="ECO:0000313" key="9">
    <source>
        <dbReference type="Proteomes" id="UP000799770"/>
    </source>
</evidence>
<dbReference type="PANTHER" id="PTHR22589:SF103">
    <property type="entry name" value="CARNITINE O-ACETYL-TRANSFERASE, ISOFORM A-RELATED"/>
    <property type="match status" value="1"/>
</dbReference>
<evidence type="ECO:0000256" key="1">
    <source>
        <dbReference type="ARBA" id="ARBA00005232"/>
    </source>
</evidence>
<dbReference type="Pfam" id="PF23297">
    <property type="entry name" value="ACP_SdgA_C"/>
    <property type="match status" value="1"/>
</dbReference>
<dbReference type="GO" id="GO:0005739">
    <property type="term" value="C:mitochondrion"/>
    <property type="evidence" value="ECO:0007669"/>
    <property type="project" value="TreeGrafter"/>
</dbReference>
<dbReference type="InterPro" id="IPR000542">
    <property type="entry name" value="Carn_acyl_trans"/>
</dbReference>
<dbReference type="Gene3D" id="1.10.1200.10">
    <property type="entry name" value="ACP-like"/>
    <property type="match status" value="1"/>
</dbReference>
<dbReference type="Pfam" id="PF00755">
    <property type="entry name" value="Carn_acyltransf"/>
    <property type="match status" value="1"/>
</dbReference>
<protein>
    <submittedName>
        <fullName evidence="8">Choline/Carnitine o-acyltransferase-domain-containing protein</fullName>
    </submittedName>
</protein>
<dbReference type="AlphaFoldDB" id="A0A6A5ZHD1"/>
<proteinExistence type="inferred from homology"/>
<dbReference type="SUPFAM" id="SSF52777">
    <property type="entry name" value="CoA-dependent acyltransferases"/>
    <property type="match status" value="2"/>
</dbReference>
<keyword evidence="3 5" id="KW-0012">Acyltransferase</keyword>
<accession>A0A6A5ZHD1</accession>
<evidence type="ECO:0000259" key="7">
    <source>
        <dbReference type="Pfam" id="PF23297"/>
    </source>
</evidence>
<dbReference type="Gene3D" id="3.30.559.10">
    <property type="entry name" value="Chloramphenicol acetyltransferase-like domain"/>
    <property type="match status" value="1"/>
</dbReference>
<dbReference type="InterPro" id="IPR036736">
    <property type="entry name" value="ACP-like_sf"/>
</dbReference>
<evidence type="ECO:0000313" key="8">
    <source>
        <dbReference type="EMBL" id="KAF2118615.1"/>
    </source>
</evidence>
<dbReference type="InterPro" id="IPR039551">
    <property type="entry name" value="Cho/carn_acyl_trans"/>
</dbReference>
<dbReference type="GO" id="GO:0009437">
    <property type="term" value="P:carnitine metabolic process"/>
    <property type="evidence" value="ECO:0007669"/>
    <property type="project" value="TreeGrafter"/>
</dbReference>
<dbReference type="GO" id="GO:0004092">
    <property type="term" value="F:carnitine O-acetyltransferase activity"/>
    <property type="evidence" value="ECO:0007669"/>
    <property type="project" value="TreeGrafter"/>
</dbReference>
<reference evidence="8" key="1">
    <citation type="journal article" date="2020" name="Stud. Mycol.">
        <title>101 Dothideomycetes genomes: a test case for predicting lifestyles and emergence of pathogens.</title>
        <authorList>
            <person name="Haridas S."/>
            <person name="Albert R."/>
            <person name="Binder M."/>
            <person name="Bloem J."/>
            <person name="Labutti K."/>
            <person name="Salamov A."/>
            <person name="Andreopoulos B."/>
            <person name="Baker S."/>
            <person name="Barry K."/>
            <person name="Bills G."/>
            <person name="Bluhm B."/>
            <person name="Cannon C."/>
            <person name="Castanera R."/>
            <person name="Culley D."/>
            <person name="Daum C."/>
            <person name="Ezra D."/>
            <person name="Gonzalez J."/>
            <person name="Henrissat B."/>
            <person name="Kuo A."/>
            <person name="Liang C."/>
            <person name="Lipzen A."/>
            <person name="Lutzoni F."/>
            <person name="Magnuson J."/>
            <person name="Mondo S."/>
            <person name="Nolan M."/>
            <person name="Ohm R."/>
            <person name="Pangilinan J."/>
            <person name="Park H.-J."/>
            <person name="Ramirez L."/>
            <person name="Alfaro M."/>
            <person name="Sun H."/>
            <person name="Tritt A."/>
            <person name="Yoshinaga Y."/>
            <person name="Zwiers L.-H."/>
            <person name="Turgeon B."/>
            <person name="Goodwin S."/>
            <person name="Spatafora J."/>
            <person name="Crous P."/>
            <person name="Grigoriev I."/>
        </authorList>
    </citation>
    <scope>NUCLEOTIDE SEQUENCE</scope>
    <source>
        <strain evidence="8">CBS 627.86</strain>
    </source>
</reference>
<dbReference type="InterPro" id="IPR009081">
    <property type="entry name" value="PP-bd_ACP"/>
</dbReference>
<evidence type="ECO:0000259" key="6">
    <source>
        <dbReference type="Pfam" id="PF00755"/>
    </source>
</evidence>
<evidence type="ECO:0000256" key="3">
    <source>
        <dbReference type="ARBA" id="ARBA00023315"/>
    </source>
</evidence>
<feature type="active site" description="Proton acceptor" evidence="4">
    <location>
        <position position="459"/>
    </location>
</feature>